<keyword evidence="8" id="KW-1185">Reference proteome</keyword>
<evidence type="ECO:0000256" key="3">
    <source>
        <dbReference type="ARBA" id="ARBA00022723"/>
    </source>
</evidence>
<comment type="PTM">
    <text evidence="5">Carbamylation allows a single lysine to coordinate two divalent metal cations.</text>
</comment>
<name>B9XKX9_PEDPL</name>
<dbReference type="PANTHER" id="PTHR11647:SF1">
    <property type="entry name" value="COLLAPSIN RESPONSE MEDIATOR PROTEIN"/>
    <property type="match status" value="1"/>
</dbReference>
<dbReference type="InterPro" id="IPR032466">
    <property type="entry name" value="Metal_Hydrolase"/>
</dbReference>
<dbReference type="EMBL" id="ABOX02000027">
    <property type="protein sequence ID" value="EEF59473.1"/>
    <property type="molecule type" value="Genomic_DNA"/>
</dbReference>
<dbReference type="InterPro" id="IPR006680">
    <property type="entry name" value="Amidohydro-rel"/>
</dbReference>
<gene>
    <name evidence="7" type="ORF">Cflav_PD2317</name>
</gene>
<dbReference type="GO" id="GO:0005829">
    <property type="term" value="C:cytosol"/>
    <property type="evidence" value="ECO:0007669"/>
    <property type="project" value="TreeGrafter"/>
</dbReference>
<feature type="domain" description="Amidohydrolase-related" evidence="6">
    <location>
        <begin position="50"/>
        <end position="436"/>
    </location>
</feature>
<evidence type="ECO:0000256" key="1">
    <source>
        <dbReference type="ARBA" id="ARBA00001947"/>
    </source>
</evidence>
<dbReference type="Gene3D" id="2.30.40.10">
    <property type="entry name" value="Urease, subunit C, domain 1"/>
    <property type="match status" value="1"/>
</dbReference>
<dbReference type="InterPro" id="IPR050378">
    <property type="entry name" value="Metallo-dep_Hydrolases_sf"/>
</dbReference>
<dbReference type="Pfam" id="PF01979">
    <property type="entry name" value="Amidohydro_1"/>
    <property type="match status" value="1"/>
</dbReference>
<dbReference type="PANTHER" id="PTHR11647">
    <property type="entry name" value="HYDRANTOINASE/DIHYDROPYRIMIDINASE FAMILY MEMBER"/>
    <property type="match status" value="1"/>
</dbReference>
<comment type="similarity">
    <text evidence="2">Belongs to the metallo-dependent hydrolases superfamily. Hydantoinase/dihydropyrimidinase family.</text>
</comment>
<comment type="caution">
    <text evidence="7">The sequence shown here is derived from an EMBL/GenBank/DDBJ whole genome shotgun (WGS) entry which is preliminary data.</text>
</comment>
<evidence type="ECO:0000313" key="7">
    <source>
        <dbReference type="EMBL" id="EEF59473.1"/>
    </source>
</evidence>
<evidence type="ECO:0000256" key="5">
    <source>
        <dbReference type="PIRSR" id="PIRSR611778-50"/>
    </source>
</evidence>
<keyword evidence="4" id="KW-0378">Hydrolase</keyword>
<evidence type="ECO:0000259" key="6">
    <source>
        <dbReference type="Pfam" id="PF01979"/>
    </source>
</evidence>
<accession>B9XKX9</accession>
<dbReference type="OrthoDB" id="9765462at2"/>
<sequence length="460" mass="50734">MPLLIKNGEIITTSARYTADIYCENEAITRIDRNIDAPPGTEIIDATGKYVFPGFIDPHVHIYLPFMGTFSKDTYETGSKAALVGGTTTLIEMCCPSRKEEALAGFETWMSQAVGKSACDFTFHMGVTKFDDMAEAQLREIVKRGISSFKIFLAYKGAFGIDDTELYRTLKLAKELGVVVTAHCENETLVAERSKELLAAGKTDPGQHHESRPPVVEAEGVHHLMTFAELTGASTYIVHLSCQEALNEAIAARQRGVDVKVETLIQYLVLDKSYAERPNFEGAKYVMSPPLRDVRNQSVLWNGLRSGLVNTVATDHAPFDFKGQKPMGKDDFTKIPNGIPSLEERINLLYTYGVKTGKIDIHTLVDVASTQVAKTFDLFPRKGAIQPGSDADLVIFDPNYRGTISANSQMMNVDYSAFEGWKLEGRPSAVTVRGQVAVKNGKFVGTIGRGKFLERKPSHF</sequence>
<dbReference type="NCBIfam" id="TIGR02033">
    <property type="entry name" value="D-hydantoinase"/>
    <property type="match status" value="1"/>
</dbReference>
<keyword evidence="3" id="KW-0479">Metal-binding</keyword>
<dbReference type="InterPro" id="IPR011059">
    <property type="entry name" value="Metal-dep_hydrolase_composite"/>
</dbReference>
<dbReference type="CDD" id="cd01314">
    <property type="entry name" value="D-HYD"/>
    <property type="match status" value="1"/>
</dbReference>
<reference evidence="7 8" key="1">
    <citation type="journal article" date="2011" name="J. Bacteriol.">
        <title>Genome sequence of 'Pedosphaera parvula' Ellin514, an aerobic Verrucomicrobial isolate from pasture soil.</title>
        <authorList>
            <person name="Kant R."/>
            <person name="van Passel M.W."/>
            <person name="Sangwan P."/>
            <person name="Palva A."/>
            <person name="Lucas S."/>
            <person name="Copeland A."/>
            <person name="Lapidus A."/>
            <person name="Glavina Del Rio T."/>
            <person name="Dalin E."/>
            <person name="Tice H."/>
            <person name="Bruce D."/>
            <person name="Goodwin L."/>
            <person name="Pitluck S."/>
            <person name="Chertkov O."/>
            <person name="Larimer F.W."/>
            <person name="Land M.L."/>
            <person name="Hauser L."/>
            <person name="Brettin T.S."/>
            <person name="Detter J.C."/>
            <person name="Han S."/>
            <person name="de Vos W.M."/>
            <person name="Janssen P.H."/>
            <person name="Smidt H."/>
        </authorList>
    </citation>
    <scope>NUCLEOTIDE SEQUENCE [LARGE SCALE GENOMIC DNA]</scope>
    <source>
        <strain evidence="7 8">Ellin514</strain>
    </source>
</reference>
<dbReference type="Proteomes" id="UP000003688">
    <property type="component" value="Unassembled WGS sequence"/>
</dbReference>
<comment type="cofactor">
    <cofactor evidence="1">
        <name>Zn(2+)</name>
        <dbReference type="ChEBI" id="CHEBI:29105"/>
    </cofactor>
</comment>
<evidence type="ECO:0000256" key="2">
    <source>
        <dbReference type="ARBA" id="ARBA00008829"/>
    </source>
</evidence>
<dbReference type="RefSeq" id="WP_007416472.1">
    <property type="nucleotide sequence ID" value="NZ_ABOX02000027.1"/>
</dbReference>
<dbReference type="SUPFAM" id="SSF51338">
    <property type="entry name" value="Composite domain of metallo-dependent hydrolases"/>
    <property type="match status" value="1"/>
</dbReference>
<evidence type="ECO:0000256" key="4">
    <source>
        <dbReference type="ARBA" id="ARBA00022801"/>
    </source>
</evidence>
<dbReference type="InterPro" id="IPR011778">
    <property type="entry name" value="Hydantoinase/dihydroPyrase"/>
</dbReference>
<feature type="modified residue" description="N6-carboxylysine" evidence="5">
    <location>
        <position position="150"/>
    </location>
</feature>
<evidence type="ECO:0000313" key="8">
    <source>
        <dbReference type="Proteomes" id="UP000003688"/>
    </source>
</evidence>
<dbReference type="GO" id="GO:0046872">
    <property type="term" value="F:metal ion binding"/>
    <property type="evidence" value="ECO:0007669"/>
    <property type="project" value="UniProtKB-KW"/>
</dbReference>
<dbReference type="SUPFAM" id="SSF51556">
    <property type="entry name" value="Metallo-dependent hydrolases"/>
    <property type="match status" value="1"/>
</dbReference>
<dbReference type="FunFam" id="3.20.20.140:FF:000076">
    <property type="entry name" value="Dihydropyrimidinase like 2"/>
    <property type="match status" value="1"/>
</dbReference>
<dbReference type="Gene3D" id="3.20.20.140">
    <property type="entry name" value="Metal-dependent hydrolases"/>
    <property type="match status" value="1"/>
</dbReference>
<dbReference type="GO" id="GO:0016812">
    <property type="term" value="F:hydrolase activity, acting on carbon-nitrogen (but not peptide) bonds, in cyclic amides"/>
    <property type="evidence" value="ECO:0007669"/>
    <property type="project" value="TreeGrafter"/>
</dbReference>
<protein>
    <submittedName>
        <fullName evidence="7">Dihydropyrimidinase</fullName>
    </submittedName>
</protein>
<organism evidence="7 8">
    <name type="scientific">Pedosphaera parvula (strain Ellin514)</name>
    <dbReference type="NCBI Taxonomy" id="320771"/>
    <lineage>
        <taxon>Bacteria</taxon>
        <taxon>Pseudomonadati</taxon>
        <taxon>Verrucomicrobiota</taxon>
        <taxon>Pedosphaerae</taxon>
        <taxon>Pedosphaerales</taxon>
        <taxon>Pedosphaeraceae</taxon>
        <taxon>Pedosphaera</taxon>
    </lineage>
</organism>
<dbReference type="STRING" id="320771.Cflav_PD2317"/>
<dbReference type="AlphaFoldDB" id="B9XKX9"/>
<proteinExistence type="inferred from homology"/>